<accession>A0A841KQJ7</accession>
<dbReference type="AlphaFoldDB" id="A0A841KQJ7"/>
<comment type="caution">
    <text evidence="2">The sequence shown here is derived from an EMBL/GenBank/DDBJ whole genome shotgun (WGS) entry which is preliminary data.</text>
</comment>
<feature type="transmembrane region" description="Helical" evidence="1">
    <location>
        <begin position="7"/>
        <end position="27"/>
    </location>
</feature>
<reference evidence="2 3" key="1">
    <citation type="submission" date="2020-08" db="EMBL/GenBank/DDBJ databases">
        <title>Genomic Encyclopedia of Type Strains, Phase IV (KMG-IV): sequencing the most valuable type-strain genomes for metagenomic binning, comparative biology and taxonomic classification.</title>
        <authorList>
            <person name="Goeker M."/>
        </authorList>
    </citation>
    <scope>NUCLEOTIDE SEQUENCE [LARGE SCALE GENOMIC DNA]</scope>
    <source>
        <strain evidence="2 3">DSM 103526</strain>
    </source>
</reference>
<evidence type="ECO:0000313" key="3">
    <source>
        <dbReference type="Proteomes" id="UP000579281"/>
    </source>
</evidence>
<dbReference type="Proteomes" id="UP000579281">
    <property type="component" value="Unassembled WGS sequence"/>
</dbReference>
<protein>
    <recommendedName>
        <fullName evidence="4">DUF5668 domain-containing protein</fullName>
    </recommendedName>
</protein>
<feature type="transmembrane region" description="Helical" evidence="1">
    <location>
        <begin position="69"/>
        <end position="97"/>
    </location>
</feature>
<sequence length="306" mass="34563">MRQWRVGSFSMGILLITLGIILLFSIWKDMVFIGGILKLWPIILLILGIEVLGSLYFSKEANPKIEYDLFSIFMTIMIIVFSMGVYTLTSIGILPIISNVVNSENYEVKLAQEIIHIDDKIEKIVINSAACGLELGTTHDKNVIVTGRGKALATSQKEANGYVKQSGVIKNQVGNILYLDIVELPRAHNLKLGIKDFQYRIFVPNEKQVEIKKSGYYDRSMDISVKDIENNWVITSNGEVRLNIHEGEDIAVEAITDMQNELKGNIEWERIEDTEKEQIKGKKIIGEGKYKLQVFGNGKIEANIIR</sequence>
<dbReference type="RefSeq" id="WP_184310208.1">
    <property type="nucleotide sequence ID" value="NZ_JACHEN010000009.1"/>
</dbReference>
<evidence type="ECO:0000256" key="1">
    <source>
        <dbReference type="SAM" id="Phobius"/>
    </source>
</evidence>
<proteinExistence type="predicted"/>
<organism evidence="2 3">
    <name type="scientific">Anaerosolibacter carboniphilus</name>
    <dbReference type="NCBI Taxonomy" id="1417629"/>
    <lineage>
        <taxon>Bacteria</taxon>
        <taxon>Bacillati</taxon>
        <taxon>Bacillota</taxon>
        <taxon>Clostridia</taxon>
        <taxon>Peptostreptococcales</taxon>
        <taxon>Thermotaleaceae</taxon>
        <taxon>Anaerosolibacter</taxon>
    </lineage>
</organism>
<evidence type="ECO:0008006" key="4">
    <source>
        <dbReference type="Google" id="ProtNLM"/>
    </source>
</evidence>
<name>A0A841KQJ7_9FIRM</name>
<feature type="transmembrane region" description="Helical" evidence="1">
    <location>
        <begin position="39"/>
        <end position="57"/>
    </location>
</feature>
<keyword evidence="1" id="KW-0812">Transmembrane</keyword>
<keyword evidence="1" id="KW-1133">Transmembrane helix</keyword>
<keyword evidence="1" id="KW-0472">Membrane</keyword>
<evidence type="ECO:0000313" key="2">
    <source>
        <dbReference type="EMBL" id="MBB6215693.1"/>
    </source>
</evidence>
<gene>
    <name evidence="2" type="ORF">HNQ80_001782</name>
</gene>
<keyword evidence="3" id="KW-1185">Reference proteome</keyword>
<dbReference type="EMBL" id="JACHEN010000009">
    <property type="protein sequence ID" value="MBB6215693.1"/>
    <property type="molecule type" value="Genomic_DNA"/>
</dbReference>